<keyword evidence="8" id="KW-1185">Reference proteome</keyword>
<evidence type="ECO:0000313" key="7">
    <source>
        <dbReference type="EMBL" id="RKQ72238.1"/>
    </source>
</evidence>
<dbReference type="RefSeq" id="WP_121100267.1">
    <property type="nucleotide sequence ID" value="NZ_RBII01000001.1"/>
</dbReference>
<evidence type="ECO:0000313" key="8">
    <source>
        <dbReference type="Proteomes" id="UP000282211"/>
    </source>
</evidence>
<dbReference type="NCBIfam" id="NF004363">
    <property type="entry name" value="PRK05738.2-4"/>
    <property type="match status" value="1"/>
</dbReference>
<dbReference type="AlphaFoldDB" id="A0A420WMG3"/>
<dbReference type="InterPro" id="IPR012678">
    <property type="entry name" value="Ribosomal_uL23/eL15/eS24_sf"/>
</dbReference>
<dbReference type="SUPFAM" id="SSF54189">
    <property type="entry name" value="Ribosomal proteins S24e, L23 and L15e"/>
    <property type="match status" value="1"/>
</dbReference>
<reference evidence="7 8" key="1">
    <citation type="submission" date="2018-10" db="EMBL/GenBank/DDBJ databases">
        <title>Genomic Encyclopedia of Type Strains, Phase IV (KMG-IV): sequencing the most valuable type-strain genomes for metagenomic binning, comparative biology and taxonomic classification.</title>
        <authorList>
            <person name="Goeker M."/>
        </authorList>
    </citation>
    <scope>NUCLEOTIDE SEQUENCE [LARGE SCALE GENOMIC DNA]</scope>
    <source>
        <strain evidence="7 8">DSM 22008</strain>
    </source>
</reference>
<comment type="subunit">
    <text evidence="6">Part of the 50S ribosomal subunit. Contacts protein L29, and trigger factor when it is bound to the ribosome.</text>
</comment>
<dbReference type="InParanoid" id="A0A420WMG3"/>
<evidence type="ECO:0000256" key="1">
    <source>
        <dbReference type="ARBA" id="ARBA00006700"/>
    </source>
</evidence>
<proteinExistence type="inferred from homology"/>
<evidence type="ECO:0000256" key="2">
    <source>
        <dbReference type="ARBA" id="ARBA00022730"/>
    </source>
</evidence>
<protein>
    <recommendedName>
        <fullName evidence="6">Large ribosomal subunit protein uL23</fullName>
    </recommendedName>
</protein>
<dbReference type="GO" id="GO:0003735">
    <property type="term" value="F:structural constituent of ribosome"/>
    <property type="evidence" value="ECO:0007669"/>
    <property type="project" value="InterPro"/>
</dbReference>
<dbReference type="Proteomes" id="UP000282211">
    <property type="component" value="Unassembled WGS sequence"/>
</dbReference>
<dbReference type="FunCoup" id="A0A420WMG3">
    <property type="interactions" value="498"/>
</dbReference>
<keyword evidence="4 6" id="KW-0689">Ribosomal protein</keyword>
<dbReference type="GO" id="GO:0005840">
    <property type="term" value="C:ribosome"/>
    <property type="evidence" value="ECO:0007669"/>
    <property type="project" value="UniProtKB-KW"/>
</dbReference>
<accession>A0A420WMG3</accession>
<dbReference type="InterPro" id="IPR012677">
    <property type="entry name" value="Nucleotide-bd_a/b_plait_sf"/>
</dbReference>
<keyword evidence="5 6" id="KW-0687">Ribonucleoprotein</keyword>
<dbReference type="Gene3D" id="3.30.70.330">
    <property type="match status" value="1"/>
</dbReference>
<dbReference type="NCBIfam" id="NF004359">
    <property type="entry name" value="PRK05738.1-3"/>
    <property type="match status" value="1"/>
</dbReference>
<sequence length="98" mass="10765">MSIAARHYDTVVSPIITEKTTIVSENNQVVFEVPLSASKPEIKEAVEQLFKVSVSAVNTLRVKGKTKRFRGRPGRRNDVKKAIVTLKDGDSIDIATGL</sequence>
<dbReference type="FunFam" id="3.30.70.330:FF:000001">
    <property type="entry name" value="50S ribosomal protein L23"/>
    <property type="match status" value="1"/>
</dbReference>
<dbReference type="HAMAP" id="MF_01369_B">
    <property type="entry name" value="Ribosomal_uL23_B"/>
    <property type="match status" value="1"/>
</dbReference>
<evidence type="ECO:0000256" key="3">
    <source>
        <dbReference type="ARBA" id="ARBA00022884"/>
    </source>
</evidence>
<dbReference type="GO" id="GO:0019843">
    <property type="term" value="F:rRNA binding"/>
    <property type="evidence" value="ECO:0007669"/>
    <property type="project" value="UniProtKB-UniRule"/>
</dbReference>
<dbReference type="OrthoDB" id="9793353at2"/>
<name>A0A420WMG3_9PROT</name>
<comment type="caution">
    <text evidence="7">The sequence shown here is derived from an EMBL/GenBank/DDBJ whole genome shotgun (WGS) entry which is preliminary data.</text>
</comment>
<organism evidence="7 8">
    <name type="scientific">Litorimonas taeanensis</name>
    <dbReference type="NCBI Taxonomy" id="568099"/>
    <lineage>
        <taxon>Bacteria</taxon>
        <taxon>Pseudomonadati</taxon>
        <taxon>Pseudomonadota</taxon>
        <taxon>Alphaproteobacteria</taxon>
        <taxon>Maricaulales</taxon>
        <taxon>Robiginitomaculaceae</taxon>
    </lineage>
</organism>
<dbReference type="GO" id="GO:0006412">
    <property type="term" value="P:translation"/>
    <property type="evidence" value="ECO:0007669"/>
    <property type="project" value="UniProtKB-UniRule"/>
</dbReference>
<dbReference type="Pfam" id="PF00276">
    <property type="entry name" value="Ribosomal_L23"/>
    <property type="match status" value="1"/>
</dbReference>
<keyword evidence="3 6" id="KW-0694">RNA-binding</keyword>
<evidence type="ECO:0000256" key="4">
    <source>
        <dbReference type="ARBA" id="ARBA00022980"/>
    </source>
</evidence>
<dbReference type="GO" id="GO:1990904">
    <property type="term" value="C:ribonucleoprotein complex"/>
    <property type="evidence" value="ECO:0007669"/>
    <property type="project" value="UniProtKB-KW"/>
</dbReference>
<comment type="function">
    <text evidence="6">One of the early assembly proteins it binds 23S rRNA. One of the proteins that surrounds the polypeptide exit tunnel on the outside of the ribosome. Forms the main docking site for trigger factor binding to the ribosome.</text>
</comment>
<comment type="similarity">
    <text evidence="1 6">Belongs to the universal ribosomal protein uL23 family.</text>
</comment>
<dbReference type="InterPro" id="IPR013025">
    <property type="entry name" value="Ribosomal_uL23-like"/>
</dbReference>
<evidence type="ECO:0000256" key="6">
    <source>
        <dbReference type="HAMAP-Rule" id="MF_01369"/>
    </source>
</evidence>
<evidence type="ECO:0000256" key="5">
    <source>
        <dbReference type="ARBA" id="ARBA00023274"/>
    </source>
</evidence>
<dbReference type="EMBL" id="RBII01000001">
    <property type="protein sequence ID" value="RKQ72238.1"/>
    <property type="molecule type" value="Genomic_DNA"/>
</dbReference>
<keyword evidence="2 6" id="KW-0699">rRNA-binding</keyword>
<gene>
    <name evidence="6" type="primary">rplW</name>
    <name evidence="7" type="ORF">DES40_1578</name>
</gene>
<dbReference type="PANTHER" id="PTHR11620">
    <property type="entry name" value="60S RIBOSOMAL PROTEIN L23A"/>
    <property type="match status" value="1"/>
</dbReference>
<dbReference type="NCBIfam" id="NF004360">
    <property type="entry name" value="PRK05738.1-5"/>
    <property type="match status" value="1"/>
</dbReference>